<feature type="domain" description="NHR" evidence="2">
    <location>
        <begin position="1"/>
        <end position="164"/>
    </location>
</feature>
<evidence type="ECO:0000259" key="2">
    <source>
        <dbReference type="PROSITE" id="PS51065"/>
    </source>
</evidence>
<feature type="region of interest" description="Disordered" evidence="1">
    <location>
        <begin position="1053"/>
        <end position="1102"/>
    </location>
</feature>
<feature type="domain" description="NHR" evidence="2">
    <location>
        <begin position="430"/>
        <end position="596"/>
    </location>
</feature>
<organism evidence="3 4">
    <name type="scientific">Mythimna separata</name>
    <name type="common">Oriental armyworm</name>
    <name type="synonym">Pseudaletia separata</name>
    <dbReference type="NCBI Taxonomy" id="271217"/>
    <lineage>
        <taxon>Eukaryota</taxon>
        <taxon>Metazoa</taxon>
        <taxon>Ecdysozoa</taxon>
        <taxon>Arthropoda</taxon>
        <taxon>Hexapoda</taxon>
        <taxon>Insecta</taxon>
        <taxon>Pterygota</taxon>
        <taxon>Neoptera</taxon>
        <taxon>Endopterygota</taxon>
        <taxon>Lepidoptera</taxon>
        <taxon>Glossata</taxon>
        <taxon>Ditrysia</taxon>
        <taxon>Noctuoidea</taxon>
        <taxon>Noctuidae</taxon>
        <taxon>Noctuinae</taxon>
        <taxon>Hadenini</taxon>
        <taxon>Mythimna</taxon>
    </lineage>
</organism>
<name>A0AAD7Z2Y9_MYTSE</name>
<keyword evidence="4" id="KW-1185">Reference proteome</keyword>
<feature type="domain" description="NHR" evidence="2">
    <location>
        <begin position="620"/>
        <end position="793"/>
    </location>
</feature>
<dbReference type="InterPro" id="IPR013320">
    <property type="entry name" value="ConA-like_dom_sf"/>
</dbReference>
<reference evidence="3" key="1">
    <citation type="submission" date="2023-03" db="EMBL/GenBank/DDBJ databases">
        <title>Chromosome-level genomes of two armyworms, Mythimna separata and Mythimna loreyi, provide insights into the biosynthesis and reception of sex pheromones.</title>
        <authorList>
            <person name="Zhao H."/>
        </authorList>
    </citation>
    <scope>NUCLEOTIDE SEQUENCE</scope>
    <source>
        <strain evidence="3">BeijingLab</strain>
        <tissue evidence="3">Pupa</tissue>
    </source>
</reference>
<dbReference type="InterPro" id="IPR037962">
    <property type="entry name" value="Neuralized"/>
</dbReference>
<dbReference type="Pfam" id="PF07177">
    <property type="entry name" value="Neuralized"/>
    <property type="match status" value="6"/>
</dbReference>
<feature type="domain" description="NHR" evidence="2">
    <location>
        <begin position="1227"/>
        <end position="1390"/>
    </location>
</feature>
<feature type="compositionally biased region" description="Pro residues" evidence="1">
    <location>
        <begin position="1206"/>
        <end position="1219"/>
    </location>
</feature>
<dbReference type="PROSITE" id="PS51065">
    <property type="entry name" value="NHR"/>
    <property type="match status" value="6"/>
</dbReference>
<sequence>MRFHRRCGDRVTLLNENSTAVRNFVEFNHGLILSSEPLKDDVIFEVSVDRKVNVWNGSLEIGVTTLDPEFMELPATATKLRNTAWIMSGSSIVKDGVTLVNSYGPELDTLREGDCIGVMKTSKGELTFYLNGRCLGIAARDLPARLFAVIDLYGQCVQVSILRTNEIRPIMDSSMDQIEEDPNNDDTLTSSEMEGAGLPPESSQYPKEPRNVYIPMTSEGACALVAQDRLRFHPRCGILVKLSSNNKTAERARPLDDYNNGVVMTHRPLYDNELFEIRIDRLVDKWSGSIEVGVTTHNPATIRFPSTMTNMDSGTIMMSGCKVLLNGHGTCMEYGNFNLDELREGDTVGMMRKSNGKLHYYINGVDQGVATDKVDQQVWGVVDLYGMTVKVSIVDPCEDIDSNINNPPLLLASPEIPAPSRFRPRIDEESLLFHTLRDSNVIIINDGKTAHRPNAFKYFNNGIVMTNRTLRTNELFQVRLDLVIPKWAGSIEIGVTQHSSNDIKFPFKMSNAKSGTWAVTGEDVIRDGSIVIPQYVRNLNKLVEGDTVGVMRKELGILHFFVNGVDQGPAAFNVPEHVFGIIDLYGRAAQATIVDEYTPPPIYSPESPLSTESNATIFPEMCFHRVHGRNARLSRNRLTAWRATVYSEFNDAVLFSSRPLRECDMFELRIDKMVDCWIGSLEIGVTAIRPDDLEASGGVGAIAGTATDLNWDTYILSGAAMMKDGECVRSGYPLDLDTLTVGSRVGMMWHADRSLHYYLDGMDMGKAWYVPHLNIYAVVDLYGQCTQVTILQNEERAFNYNGCTNSDNSMLSNSRALSSPPPPYWSFSEYSGDNICLMHDYSVARRLTSDPMAALVFSSAHLALEELFEIKIIDCKTSYAGSFRIGITDINILNAHVNRSLPPSVACLPHFTAYIDGRYMKYSQPGTRKQEMVSFVPSFEWLRPGDRIGLKKVSDSRVLVYYNSEQLDTAFEKVPDKVYVVIEIYGHITKIQALAQGNLGLNQQTIPNDSDDYPKHLVAPPLYSATHVCMHTDEVFEANAANSVSGQCPVVSAPRDCGRPIDDPDDDFSSEESPEQEEPLTEEGDASAEEDAMGRKGKQPQLKGKYAKIAAMAALAADEAQAAARAEARAQAAEQAKNKGKGKGKRGSAAPASAPAASSSAEPSTSAAADAGAAGEGAGASSSGGDGAGGSSSAGEEGASQDEPPAAEPAEPPHPIIRPIPRRIPLPYTFYNVHGKNIKLCSSDTVATRLRGYKDGIAVISQPLRRGHNFRFRVDKICEDWLGSVTIGAVGVLPLETPSNGVHLEPPCWVISSDLLNDNGTFFHSMMGMALDDLTEQSVLTIHFRFTGELILQVNGKLIGCIATVPRRFSHVFPTIDLYGRICQISVLLHPYVIASGASLDLPVITENRDEFGEQCDEDDDDPESKLKKKKKAFSQDNLMNPPWEPLPMSAGPSPGLSFMPYRVPTPLPFRTPTPIPQPVMPPFGGPVANPIIAVKKKLKKNKAKGKTKSQEIPIEAPMAQSVNLPISQADNSPPADNNEVVNRGIQKSQSTHNFRLSHDEPEPVALRHTYSVGERVGADADALLEQFCDTNIRHNDRYPEANDVDNLDNEIMDALTMETGNLPDLTEEQSSSIDESTRRDDFWSESLSVEYLHYLNRILCLDQEGGEGHSLESEWEASGEGCEHLHLVLKYWNYLVLPYPELRQAVSWGQVRCYCANCQPDAPAAFAGWVRIERIDGVGAAQRGFWHVVRSTLGAAQVAGGERGPVRRPRSLSAAPCASPPFADIWFDEEGKPHHTVLAIEIDVEGSDAENDRLLACLIYLKPHVAFAEDNPPSLDE</sequence>
<feature type="compositionally biased region" description="Acidic residues" evidence="1">
    <location>
        <begin position="1063"/>
        <end position="1091"/>
    </location>
</feature>
<dbReference type="PANTHER" id="PTHR12429">
    <property type="entry name" value="NEURALIZED"/>
    <property type="match status" value="1"/>
</dbReference>
<dbReference type="GO" id="GO:0061630">
    <property type="term" value="F:ubiquitin protein ligase activity"/>
    <property type="evidence" value="ECO:0007669"/>
    <property type="project" value="TreeGrafter"/>
</dbReference>
<dbReference type="Proteomes" id="UP001231518">
    <property type="component" value="Chromosome 1"/>
</dbReference>
<dbReference type="PANTHER" id="PTHR12429:SF14">
    <property type="entry name" value="NEURALIZED-LIKE PROTEIN 4"/>
    <property type="match status" value="1"/>
</dbReference>
<dbReference type="SMART" id="SM00588">
    <property type="entry name" value="NEUZ"/>
    <property type="match status" value="4"/>
</dbReference>
<dbReference type="InterPro" id="IPR043136">
    <property type="entry name" value="B30.2/SPRY_sf"/>
</dbReference>
<feature type="compositionally biased region" description="Low complexity" evidence="1">
    <location>
        <begin position="1193"/>
        <end position="1204"/>
    </location>
</feature>
<feature type="compositionally biased region" description="Low complexity" evidence="1">
    <location>
        <begin position="1147"/>
        <end position="1173"/>
    </location>
</feature>
<evidence type="ECO:0000256" key="1">
    <source>
        <dbReference type="SAM" id="MobiDB-lite"/>
    </source>
</evidence>
<protein>
    <recommendedName>
        <fullName evidence="2">NHR domain-containing protein</fullName>
    </recommendedName>
</protein>
<evidence type="ECO:0000313" key="3">
    <source>
        <dbReference type="EMBL" id="KAJ8737197.1"/>
    </source>
</evidence>
<comment type="caution">
    <text evidence="3">The sequence shown here is derived from an EMBL/GenBank/DDBJ whole genome shotgun (WGS) entry which is preliminary data.</text>
</comment>
<dbReference type="SUPFAM" id="SSF49899">
    <property type="entry name" value="Concanavalin A-like lectins/glucanases"/>
    <property type="match status" value="1"/>
</dbReference>
<feature type="region of interest" description="Disordered" evidence="1">
    <location>
        <begin position="172"/>
        <end position="209"/>
    </location>
</feature>
<feature type="compositionally biased region" description="Gly residues" evidence="1">
    <location>
        <begin position="1174"/>
        <end position="1192"/>
    </location>
</feature>
<evidence type="ECO:0000313" key="4">
    <source>
        <dbReference type="Proteomes" id="UP001231518"/>
    </source>
</evidence>
<feature type="compositionally biased region" description="Acidic residues" evidence="1">
    <location>
        <begin position="1413"/>
        <end position="1423"/>
    </location>
</feature>
<feature type="domain" description="NHR" evidence="2">
    <location>
        <begin position="229"/>
        <end position="396"/>
    </location>
</feature>
<dbReference type="InterPro" id="IPR006573">
    <property type="entry name" value="NHR_dom"/>
</dbReference>
<feature type="domain" description="NHR" evidence="2">
    <location>
        <begin position="824"/>
        <end position="996"/>
    </location>
</feature>
<accession>A0AAD7Z2Y9</accession>
<feature type="region of interest" description="Disordered" evidence="1">
    <location>
        <begin position="1131"/>
        <end position="1219"/>
    </location>
</feature>
<proteinExistence type="predicted"/>
<feature type="region of interest" description="Disordered" evidence="1">
    <location>
        <begin position="1413"/>
        <end position="1446"/>
    </location>
</feature>
<dbReference type="CDD" id="cd12887">
    <property type="entry name" value="SPRY_NHR_like"/>
    <property type="match status" value="5"/>
</dbReference>
<dbReference type="FunFam" id="2.60.120.920:FF:000001">
    <property type="entry name" value="neuralized-like protein 4 isoform X1"/>
    <property type="match status" value="4"/>
</dbReference>
<gene>
    <name evidence="3" type="ORF">PYW07_000468</name>
</gene>
<dbReference type="Gene3D" id="2.60.120.920">
    <property type="match status" value="6"/>
</dbReference>
<dbReference type="EMBL" id="JARGEI010000001">
    <property type="protein sequence ID" value="KAJ8737197.1"/>
    <property type="molecule type" value="Genomic_DNA"/>
</dbReference>